<geneLocation type="mitochondrion" evidence="2"/>
<dbReference type="EMBL" id="JAEFBJ010000143">
    <property type="protein sequence ID" value="KAG7529340.1"/>
    <property type="molecule type" value="Genomic_DNA"/>
</dbReference>
<feature type="compositionally biased region" description="Basic and acidic residues" evidence="1">
    <location>
        <begin position="81"/>
        <end position="104"/>
    </location>
</feature>
<dbReference type="AlphaFoldDB" id="A0A8T1XGM2"/>
<evidence type="ECO:0000313" key="3">
    <source>
        <dbReference type="Proteomes" id="UP000694251"/>
    </source>
</evidence>
<sequence>MIDPFAHTLDGSPINLQDLTLKSTHAFPTSTYHGGVAPLASPANDTTGTGDEIGHLSRFKLKGFQDQNEGRQSLPITALDDSTRKKGKGGREKERGHSGDKDDSGQSSTHKHHQEKIKEGRDKHKPRELHSFLCNGPHWEGQDRPDPISTMVGPSGTGNLRLTSFQQPRVRMDESTDCGIFFAFASPSSRAMEISLLSSTLTDLYFIPICVLLLIKECAAAHCAKSRLSCLPLSSLAALQAEEKRRGHQEQNKKQGMFNEKVWDKDPRDILTTDTFFRYGEGAPRFVETKPMKRFGKQVKHYLQNSEKMPKAKNKNEGGGVSLLAAAVCVASSAEKVEEKLCSTLVDKISEKLADLFPVYGITPSRNAPFPTILEQLLATVSQEERLAYLSNMYNSLIEMGIDSPCFYPIVQTFLFLMGGGGGPA</sequence>
<evidence type="ECO:0000313" key="2">
    <source>
        <dbReference type="EMBL" id="KAG7529340.1"/>
    </source>
</evidence>
<organism evidence="2 3">
    <name type="scientific">Arabidopsis suecica</name>
    <name type="common">Swedish thale-cress</name>
    <name type="synonym">Cardaminopsis suecica</name>
    <dbReference type="NCBI Taxonomy" id="45249"/>
    <lineage>
        <taxon>Eukaryota</taxon>
        <taxon>Viridiplantae</taxon>
        <taxon>Streptophyta</taxon>
        <taxon>Embryophyta</taxon>
        <taxon>Tracheophyta</taxon>
        <taxon>Spermatophyta</taxon>
        <taxon>Magnoliopsida</taxon>
        <taxon>eudicotyledons</taxon>
        <taxon>Gunneridae</taxon>
        <taxon>Pentapetalae</taxon>
        <taxon>rosids</taxon>
        <taxon>malvids</taxon>
        <taxon>Brassicales</taxon>
        <taxon>Brassicaceae</taxon>
        <taxon>Camelineae</taxon>
        <taxon>Arabidopsis</taxon>
    </lineage>
</organism>
<feature type="region of interest" description="Disordered" evidence="1">
    <location>
        <begin position="62"/>
        <end position="131"/>
    </location>
</feature>
<accession>A0A8T1XGM2</accession>
<comment type="caution">
    <text evidence="2">The sequence shown here is derived from an EMBL/GenBank/DDBJ whole genome shotgun (WGS) entry which is preliminary data.</text>
</comment>
<keyword evidence="2" id="KW-0496">Mitochondrion</keyword>
<gene>
    <name evidence="2" type="ORF">ISN44_Un143g000290</name>
</gene>
<evidence type="ECO:0000256" key="1">
    <source>
        <dbReference type="SAM" id="MobiDB-lite"/>
    </source>
</evidence>
<protein>
    <submittedName>
        <fullName evidence="2">Uncharacterized protein</fullName>
    </submittedName>
</protein>
<proteinExistence type="predicted"/>
<name>A0A8T1XGM2_ARASU</name>
<reference evidence="2 3" key="1">
    <citation type="submission" date="2020-12" db="EMBL/GenBank/DDBJ databases">
        <title>Concerted genomic and epigenomic changes stabilize Arabidopsis allopolyploids.</title>
        <authorList>
            <person name="Chen Z."/>
        </authorList>
    </citation>
    <scope>NUCLEOTIDE SEQUENCE [LARGE SCALE GENOMIC DNA]</scope>
    <source>
        <strain evidence="2">As9502</strain>
        <tissue evidence="2">Leaf</tissue>
    </source>
</reference>
<dbReference type="Proteomes" id="UP000694251">
    <property type="component" value="Unassembled WGS sequence"/>
</dbReference>
<keyword evidence="3" id="KW-1185">Reference proteome</keyword>
<feature type="compositionally biased region" description="Polar residues" evidence="1">
    <location>
        <begin position="65"/>
        <end position="75"/>
    </location>
</feature>